<dbReference type="AlphaFoldDB" id="A0A7W7RZ89"/>
<organism evidence="1 2">
    <name type="scientific">Streptosporangium album</name>
    <dbReference type="NCBI Taxonomy" id="47479"/>
    <lineage>
        <taxon>Bacteria</taxon>
        <taxon>Bacillati</taxon>
        <taxon>Actinomycetota</taxon>
        <taxon>Actinomycetes</taxon>
        <taxon>Streptosporangiales</taxon>
        <taxon>Streptosporangiaceae</taxon>
        <taxon>Streptosporangium</taxon>
    </lineage>
</organism>
<keyword evidence="2" id="KW-1185">Reference proteome</keyword>
<protein>
    <submittedName>
        <fullName evidence="1">Uncharacterized protein</fullName>
    </submittedName>
</protein>
<proteinExistence type="predicted"/>
<dbReference type="RefSeq" id="WP_281391048.1">
    <property type="nucleotide sequence ID" value="NZ_BAABEK010000046.1"/>
</dbReference>
<gene>
    <name evidence="1" type="ORF">FHR32_005242</name>
</gene>
<evidence type="ECO:0000313" key="2">
    <source>
        <dbReference type="Proteomes" id="UP000534286"/>
    </source>
</evidence>
<accession>A0A7W7RZ89</accession>
<dbReference type="Proteomes" id="UP000534286">
    <property type="component" value="Unassembled WGS sequence"/>
</dbReference>
<reference evidence="1 2" key="1">
    <citation type="submission" date="2020-08" db="EMBL/GenBank/DDBJ databases">
        <title>Sequencing the genomes of 1000 actinobacteria strains.</title>
        <authorList>
            <person name="Klenk H.-P."/>
        </authorList>
    </citation>
    <scope>NUCLEOTIDE SEQUENCE [LARGE SCALE GENOMIC DNA]</scope>
    <source>
        <strain evidence="1 2">DSM 43023</strain>
    </source>
</reference>
<name>A0A7W7RZ89_9ACTN</name>
<comment type="caution">
    <text evidence="1">The sequence shown here is derived from an EMBL/GenBank/DDBJ whole genome shotgun (WGS) entry which is preliminary data.</text>
</comment>
<evidence type="ECO:0000313" key="1">
    <source>
        <dbReference type="EMBL" id="MBB4940865.1"/>
    </source>
</evidence>
<dbReference type="EMBL" id="JACHJU010000002">
    <property type="protein sequence ID" value="MBB4940865.1"/>
    <property type="molecule type" value="Genomic_DNA"/>
</dbReference>
<sequence>MREHCSQNGTTLSEEPLMLSLAKNTDLLVAVYLVNAVLRLVWNQ</sequence>